<sequence>MKKTLLMLITLVSLSHAENIYATFNVTAAKSANLAFIASGIVKSVNVAVGSVVKKDEVLATLGNDDIKAMLESSQTTLKYAKRSLDRQEKIKRLIDEGKFDKVVSAYEKAKNAVAYQQALYAKTFLKAPFDGVIYYKDVEVGDAVSGLMLKTVFKIQSAHARKLILEFDQKYHNIVKKGETFEYKIDGDDKTYRGVISKVYPYADFNNRKIKAEVLAKDFTVGLFGDGYILSDEK</sequence>
<feature type="domain" description="CzcB-like barrel-sandwich hybrid" evidence="2">
    <location>
        <begin position="38"/>
        <end position="147"/>
    </location>
</feature>
<dbReference type="GO" id="GO:0015562">
    <property type="term" value="F:efflux transmembrane transporter activity"/>
    <property type="evidence" value="ECO:0007669"/>
    <property type="project" value="TreeGrafter"/>
</dbReference>
<reference evidence="3" key="1">
    <citation type="journal article" date="2020" name="mSystems">
        <title>Genome- and Community-Level Interaction Insights into Carbon Utilization and Element Cycling Functions of Hydrothermarchaeota in Hydrothermal Sediment.</title>
        <authorList>
            <person name="Zhou Z."/>
            <person name="Liu Y."/>
            <person name="Xu W."/>
            <person name="Pan J."/>
            <person name="Luo Z.H."/>
            <person name="Li M."/>
        </authorList>
    </citation>
    <scope>NUCLEOTIDE SEQUENCE [LARGE SCALE GENOMIC DNA]</scope>
    <source>
        <strain evidence="3">HyVt-507</strain>
    </source>
</reference>
<accession>A0A7C3C343</accession>
<comment type="caution">
    <text evidence="3">The sequence shown here is derived from an EMBL/GenBank/DDBJ whole genome shotgun (WGS) entry which is preliminary data.</text>
</comment>
<dbReference type="InterPro" id="IPR058647">
    <property type="entry name" value="BSH_CzcB-like"/>
</dbReference>
<protein>
    <submittedName>
        <fullName evidence="3">HlyD family efflux transporter periplasmic adaptor subunit</fullName>
    </submittedName>
</protein>
<name>A0A7C3C343_9BACT</name>
<dbReference type="PANTHER" id="PTHR30469">
    <property type="entry name" value="MULTIDRUG RESISTANCE PROTEIN MDTA"/>
    <property type="match status" value="1"/>
</dbReference>
<dbReference type="AlphaFoldDB" id="A0A7C3C343"/>
<organism evidence="3">
    <name type="scientific">Sulfurimonas autotrophica</name>
    <dbReference type="NCBI Taxonomy" id="202747"/>
    <lineage>
        <taxon>Bacteria</taxon>
        <taxon>Pseudomonadati</taxon>
        <taxon>Campylobacterota</taxon>
        <taxon>Epsilonproteobacteria</taxon>
        <taxon>Campylobacterales</taxon>
        <taxon>Sulfurimonadaceae</taxon>
        <taxon>Sulfurimonas</taxon>
    </lineage>
</organism>
<dbReference type="Gene3D" id="1.10.287.470">
    <property type="entry name" value="Helix hairpin bin"/>
    <property type="match status" value="1"/>
</dbReference>
<evidence type="ECO:0000259" key="2">
    <source>
        <dbReference type="Pfam" id="PF25973"/>
    </source>
</evidence>
<feature type="signal peptide" evidence="1">
    <location>
        <begin position="1"/>
        <end position="17"/>
    </location>
</feature>
<dbReference type="GO" id="GO:1990281">
    <property type="term" value="C:efflux pump complex"/>
    <property type="evidence" value="ECO:0007669"/>
    <property type="project" value="TreeGrafter"/>
</dbReference>
<dbReference type="Pfam" id="PF25973">
    <property type="entry name" value="BSH_CzcB"/>
    <property type="match status" value="1"/>
</dbReference>
<dbReference type="Gene3D" id="2.40.50.100">
    <property type="match status" value="1"/>
</dbReference>
<dbReference type="PANTHER" id="PTHR30469:SF15">
    <property type="entry name" value="HLYD FAMILY OF SECRETION PROTEINS"/>
    <property type="match status" value="1"/>
</dbReference>
<proteinExistence type="predicted"/>
<dbReference type="EMBL" id="DRNH01000046">
    <property type="protein sequence ID" value="HFB53263.1"/>
    <property type="molecule type" value="Genomic_DNA"/>
</dbReference>
<evidence type="ECO:0000313" key="3">
    <source>
        <dbReference type="EMBL" id="HFB53263.1"/>
    </source>
</evidence>
<dbReference type="SUPFAM" id="SSF111369">
    <property type="entry name" value="HlyD-like secretion proteins"/>
    <property type="match status" value="1"/>
</dbReference>
<gene>
    <name evidence="3" type="ORF">ENJ67_00895</name>
</gene>
<keyword evidence="1" id="KW-0732">Signal</keyword>
<feature type="chain" id="PRO_5027991641" evidence="1">
    <location>
        <begin position="18"/>
        <end position="235"/>
    </location>
</feature>
<dbReference type="Gene3D" id="2.40.30.170">
    <property type="match status" value="1"/>
</dbReference>
<dbReference type="Proteomes" id="UP000886390">
    <property type="component" value="Unassembled WGS sequence"/>
</dbReference>
<evidence type="ECO:0000256" key="1">
    <source>
        <dbReference type="SAM" id="SignalP"/>
    </source>
</evidence>